<comment type="subcellular location">
    <subcellularLocation>
        <location evidence="1">Cell inner membrane</location>
        <topology evidence="1">Multi-pass membrane protein</topology>
    </subcellularLocation>
</comment>
<dbReference type="GO" id="GO:0015628">
    <property type="term" value="P:protein secretion by the type II secretion system"/>
    <property type="evidence" value="ECO:0007669"/>
    <property type="project" value="TreeGrafter"/>
</dbReference>
<evidence type="ECO:0000256" key="8">
    <source>
        <dbReference type="SAM" id="Phobius"/>
    </source>
</evidence>
<keyword evidence="5 8" id="KW-0812">Transmembrane</keyword>
<evidence type="ECO:0000256" key="2">
    <source>
        <dbReference type="ARBA" id="ARBA00005745"/>
    </source>
</evidence>
<evidence type="ECO:0000256" key="7">
    <source>
        <dbReference type="ARBA" id="ARBA00023136"/>
    </source>
</evidence>
<keyword evidence="3" id="KW-1003">Cell membrane</keyword>
<protein>
    <submittedName>
        <fullName evidence="10">Type IV pilus assembly protein PilC</fullName>
    </submittedName>
</protein>
<dbReference type="PANTHER" id="PTHR30012">
    <property type="entry name" value="GENERAL SECRETION PATHWAY PROTEIN"/>
    <property type="match status" value="1"/>
</dbReference>
<dbReference type="InterPro" id="IPR018076">
    <property type="entry name" value="T2SS_GspF_dom"/>
</dbReference>
<keyword evidence="11" id="KW-1185">Reference proteome</keyword>
<keyword evidence="4" id="KW-0997">Cell inner membrane</keyword>
<dbReference type="KEGG" id="thyd:TTHT_0910"/>
<accession>A0A7R6PNR2</accession>
<sequence length="397" mass="44109">MARFICRVGTASGEVINREITANSESEAVSKLKSSGYHVFEVKKKFSLFKGAKKIPEKHFLIFNQEFLALIKAGIPIFNGLSILIKRVENKKLKSILGEILESIKEGKSLAEAFKDYSDYFPPIYPGILFAGEKSGDLAGVLANYLNYQKIMFSTKKKVKSAFVYPAFLVLVAALAIGIIVYVVLPRFSDFYQGFGAQLPLITRMVVATSKWIARNAVFELITVLLGIGFLKHFMSTDKGRVFYEKAMLKIPLIKNIWEKYVTTQFSRTLAILLEGGTPAVQALETLAYSNPSVILSKKLNKSIKMVKDGKPLSEALNSTEFFDPINLDMIKIGEETGSLTTMLKNSAEFEEEELSTLLANITSLVAPFVLLLMGAIIAFILISMYLPLFEVSDIIS</sequence>
<feature type="transmembrane region" description="Helical" evidence="8">
    <location>
        <begin position="365"/>
        <end position="387"/>
    </location>
</feature>
<name>A0A7R6PNR2_9BACT</name>
<dbReference type="InterPro" id="IPR003004">
    <property type="entry name" value="GspF/PilC"/>
</dbReference>
<feature type="domain" description="Type II secretion system protein GspF" evidence="9">
    <location>
        <begin position="66"/>
        <end position="186"/>
    </location>
</feature>
<evidence type="ECO:0000313" key="10">
    <source>
        <dbReference type="EMBL" id="BBB32466.1"/>
    </source>
</evidence>
<keyword evidence="6 8" id="KW-1133">Transmembrane helix</keyword>
<evidence type="ECO:0000259" key="9">
    <source>
        <dbReference type="Pfam" id="PF00482"/>
    </source>
</evidence>
<dbReference type="PANTHER" id="PTHR30012:SF7">
    <property type="entry name" value="PROTEIN TRANSPORT PROTEIN HOFC HOMOLOG"/>
    <property type="match status" value="1"/>
</dbReference>
<dbReference type="AlphaFoldDB" id="A0A7R6PNR2"/>
<gene>
    <name evidence="10" type="ORF">TTHT_0910</name>
</gene>
<evidence type="ECO:0000256" key="3">
    <source>
        <dbReference type="ARBA" id="ARBA00022475"/>
    </source>
</evidence>
<keyword evidence="7 8" id="KW-0472">Membrane</keyword>
<dbReference type="InterPro" id="IPR042094">
    <property type="entry name" value="T2SS_GspF_sf"/>
</dbReference>
<comment type="similarity">
    <text evidence="2">Belongs to the GSP F family.</text>
</comment>
<dbReference type="Proteomes" id="UP000595564">
    <property type="component" value="Chromosome"/>
</dbReference>
<evidence type="ECO:0000313" key="11">
    <source>
        <dbReference type="Proteomes" id="UP000595564"/>
    </source>
</evidence>
<dbReference type="EMBL" id="AP017470">
    <property type="protein sequence ID" value="BBB32466.1"/>
    <property type="molecule type" value="Genomic_DNA"/>
</dbReference>
<dbReference type="RefSeq" id="WP_201328817.1">
    <property type="nucleotide sequence ID" value="NZ_AP017470.1"/>
</dbReference>
<dbReference type="Pfam" id="PF00482">
    <property type="entry name" value="T2SSF"/>
    <property type="match status" value="2"/>
</dbReference>
<feature type="domain" description="Type II secretion system protein GspF" evidence="9">
    <location>
        <begin position="266"/>
        <end position="388"/>
    </location>
</feature>
<evidence type="ECO:0000256" key="6">
    <source>
        <dbReference type="ARBA" id="ARBA00022989"/>
    </source>
</evidence>
<dbReference type="GO" id="GO:0005886">
    <property type="term" value="C:plasma membrane"/>
    <property type="evidence" value="ECO:0007669"/>
    <property type="project" value="UniProtKB-SubCell"/>
</dbReference>
<organism evidence="10 11">
    <name type="scientific">Thermotomaculum hydrothermale</name>
    <dbReference type="NCBI Taxonomy" id="981385"/>
    <lineage>
        <taxon>Bacteria</taxon>
        <taxon>Pseudomonadati</taxon>
        <taxon>Acidobacteriota</taxon>
        <taxon>Holophagae</taxon>
        <taxon>Thermotomaculales</taxon>
        <taxon>Thermotomaculaceae</taxon>
        <taxon>Thermotomaculum</taxon>
    </lineage>
</organism>
<reference evidence="10 11" key="1">
    <citation type="journal article" date="2012" name="Extremophiles">
        <title>Thermotomaculum hydrothermale gen. nov., sp. nov., a novel heterotrophic thermophile within the phylum Acidobacteria from a deep-sea hydrothermal vent chimney in the Southern Okinawa Trough.</title>
        <authorList>
            <person name="Izumi H."/>
            <person name="Nunoura T."/>
            <person name="Miyazaki M."/>
            <person name="Mino S."/>
            <person name="Toki T."/>
            <person name="Takai K."/>
            <person name="Sako Y."/>
            <person name="Sawabe T."/>
            <person name="Nakagawa S."/>
        </authorList>
    </citation>
    <scope>NUCLEOTIDE SEQUENCE [LARGE SCALE GENOMIC DNA]</scope>
    <source>
        <strain evidence="10 11">AC55</strain>
    </source>
</reference>
<feature type="transmembrane region" description="Helical" evidence="8">
    <location>
        <begin position="162"/>
        <end position="185"/>
    </location>
</feature>
<evidence type="ECO:0000256" key="4">
    <source>
        <dbReference type="ARBA" id="ARBA00022519"/>
    </source>
</evidence>
<dbReference type="PRINTS" id="PR00812">
    <property type="entry name" value="BCTERIALGSPF"/>
</dbReference>
<dbReference type="Gene3D" id="1.20.81.30">
    <property type="entry name" value="Type II secretion system (T2SS), domain F"/>
    <property type="match status" value="2"/>
</dbReference>
<evidence type="ECO:0000256" key="5">
    <source>
        <dbReference type="ARBA" id="ARBA00022692"/>
    </source>
</evidence>
<feature type="transmembrane region" description="Helical" evidence="8">
    <location>
        <begin position="212"/>
        <end position="231"/>
    </location>
</feature>
<evidence type="ECO:0000256" key="1">
    <source>
        <dbReference type="ARBA" id="ARBA00004429"/>
    </source>
</evidence>
<proteinExistence type="inferred from homology"/>